<sequence length="83" mass="9515">MAGEIYFSNFTGKLDWGSIVDQLLRLKSLPLERMANEANQLKAKQESLSKLANSIDAFNNFFQTFRWMTFLNQSPQPLPTPMS</sequence>
<comment type="caution">
    <text evidence="2">The sequence shown here is derived from an EMBL/GenBank/DDBJ whole genome shotgun (WGS) entry which is preliminary data.</text>
</comment>
<dbReference type="AlphaFoldDB" id="A0A7C5X1X2"/>
<protein>
    <recommendedName>
        <fullName evidence="1">Flagellar hook-associated protein 2 N-terminal domain-containing protein</fullName>
    </recommendedName>
</protein>
<evidence type="ECO:0000313" key="2">
    <source>
        <dbReference type="EMBL" id="HHO73177.1"/>
    </source>
</evidence>
<dbReference type="GO" id="GO:0009424">
    <property type="term" value="C:bacterial-type flagellum hook"/>
    <property type="evidence" value="ECO:0007669"/>
    <property type="project" value="InterPro"/>
</dbReference>
<dbReference type="Pfam" id="PF02465">
    <property type="entry name" value="FliD_N"/>
    <property type="match status" value="1"/>
</dbReference>
<gene>
    <name evidence="2" type="ORF">ENN04_00880</name>
</gene>
<accession>A0A7C5X1X2</accession>
<reference evidence="2" key="1">
    <citation type="journal article" date="2020" name="mSystems">
        <title>Genome- and Community-Level Interaction Insights into Carbon Utilization and Element Cycling Functions of Hydrothermarchaeota in Hydrothermal Sediment.</title>
        <authorList>
            <person name="Zhou Z."/>
            <person name="Liu Y."/>
            <person name="Xu W."/>
            <person name="Pan J."/>
            <person name="Luo Z.H."/>
            <person name="Li M."/>
        </authorList>
    </citation>
    <scope>NUCLEOTIDE SEQUENCE [LARGE SCALE GENOMIC DNA]</scope>
    <source>
        <strain evidence="2">SpSt-114</strain>
    </source>
</reference>
<feature type="domain" description="Flagellar hook-associated protein 2 N-terminal" evidence="1">
    <location>
        <begin position="13"/>
        <end position="63"/>
    </location>
</feature>
<organism evidence="2">
    <name type="scientific">Thermocrinis ruber</name>
    <dbReference type="NCBI Taxonomy" id="75906"/>
    <lineage>
        <taxon>Bacteria</taxon>
        <taxon>Pseudomonadati</taxon>
        <taxon>Aquificota</taxon>
        <taxon>Aquificia</taxon>
        <taxon>Aquificales</taxon>
        <taxon>Aquificaceae</taxon>
        <taxon>Thermocrinis</taxon>
    </lineage>
</organism>
<name>A0A7C5X1X2_9AQUI</name>
<dbReference type="EMBL" id="DSAC01000011">
    <property type="protein sequence ID" value="HHO73177.1"/>
    <property type="molecule type" value="Genomic_DNA"/>
</dbReference>
<evidence type="ECO:0000259" key="1">
    <source>
        <dbReference type="Pfam" id="PF02465"/>
    </source>
</evidence>
<dbReference type="InterPro" id="IPR003481">
    <property type="entry name" value="FliD_N"/>
</dbReference>
<proteinExistence type="predicted"/>